<feature type="region of interest" description="Disordered" evidence="10">
    <location>
        <begin position="71"/>
        <end position="97"/>
    </location>
</feature>
<evidence type="ECO:0000256" key="4">
    <source>
        <dbReference type="ARBA" id="ARBA00023015"/>
    </source>
</evidence>
<evidence type="ECO:0000313" key="12">
    <source>
        <dbReference type="EMBL" id="KAE8689433.1"/>
    </source>
</evidence>
<evidence type="ECO:0000256" key="2">
    <source>
        <dbReference type="ARBA" id="ARBA00022771"/>
    </source>
</evidence>
<dbReference type="PROSITE" id="PS50884">
    <property type="entry name" value="ZF_DOF_2"/>
    <property type="match status" value="1"/>
</dbReference>
<dbReference type="InterPro" id="IPR003851">
    <property type="entry name" value="Znf_Dof"/>
</dbReference>
<evidence type="ECO:0000256" key="3">
    <source>
        <dbReference type="ARBA" id="ARBA00022833"/>
    </source>
</evidence>
<name>A0A6A2ZCV4_HIBSY</name>
<dbReference type="Proteomes" id="UP000436088">
    <property type="component" value="Unassembled WGS sequence"/>
</dbReference>
<feature type="domain" description="Dof-type" evidence="11">
    <location>
        <begin position="26"/>
        <end position="80"/>
    </location>
</feature>
<evidence type="ECO:0000259" key="11">
    <source>
        <dbReference type="PROSITE" id="PS50884"/>
    </source>
</evidence>
<dbReference type="GO" id="GO:0005634">
    <property type="term" value="C:nucleus"/>
    <property type="evidence" value="ECO:0007669"/>
    <property type="project" value="UniProtKB-SubCell"/>
</dbReference>
<evidence type="ECO:0000256" key="7">
    <source>
        <dbReference type="ARBA" id="ARBA00023242"/>
    </source>
</evidence>
<reference evidence="12" key="1">
    <citation type="submission" date="2019-09" db="EMBL/GenBank/DDBJ databases">
        <title>Draft genome information of white flower Hibiscus syriacus.</title>
        <authorList>
            <person name="Kim Y.-M."/>
        </authorList>
    </citation>
    <scope>NUCLEOTIDE SEQUENCE [LARGE SCALE GENOMIC DNA]</scope>
    <source>
        <strain evidence="12">YM2019G1</strain>
    </source>
</reference>
<evidence type="ECO:0000313" key="13">
    <source>
        <dbReference type="Proteomes" id="UP000436088"/>
    </source>
</evidence>
<dbReference type="EMBL" id="VEPZ02001171">
    <property type="protein sequence ID" value="KAE8689433.1"/>
    <property type="molecule type" value="Genomic_DNA"/>
</dbReference>
<evidence type="ECO:0000256" key="5">
    <source>
        <dbReference type="ARBA" id="ARBA00023125"/>
    </source>
</evidence>
<proteinExistence type="predicted"/>
<dbReference type="PANTHER" id="PTHR31992:SF108">
    <property type="entry name" value="DOF ZINC FINGER PROTEIN"/>
    <property type="match status" value="1"/>
</dbReference>
<comment type="function">
    <text evidence="9">Transcription factor that binds specifically to a 5'-AA[AG]G-3' consensus core sequence.</text>
</comment>
<dbReference type="Pfam" id="PF02701">
    <property type="entry name" value="Zn_ribbon_Dof"/>
    <property type="match status" value="1"/>
</dbReference>
<dbReference type="GO" id="GO:0008270">
    <property type="term" value="F:zinc ion binding"/>
    <property type="evidence" value="ECO:0007669"/>
    <property type="project" value="UniProtKB-KW"/>
</dbReference>
<sequence>MQPPHDRRLKPLPAAAGESNQQQLPQKCPRCDSVNTKFCYYNNYSLSQPRYFCKGCRRYWTQGGTLKNVPVGGWLPERKRSKVPSSGENSGSGSLNPGGGFLSSLPAIQSIPLGGGSSNLGLLQGYGVPSSFEYKYNIINRFSKHSYLH</sequence>
<dbReference type="AlphaFoldDB" id="A0A6A2ZCV4"/>
<feature type="compositionally biased region" description="Low complexity" evidence="10">
    <location>
        <begin position="84"/>
        <end position="95"/>
    </location>
</feature>
<dbReference type="GO" id="GO:0003677">
    <property type="term" value="F:DNA binding"/>
    <property type="evidence" value="ECO:0007669"/>
    <property type="project" value="UniProtKB-UniRule"/>
</dbReference>
<keyword evidence="13" id="KW-1185">Reference proteome</keyword>
<dbReference type="GO" id="GO:0003700">
    <property type="term" value="F:DNA-binding transcription factor activity"/>
    <property type="evidence" value="ECO:0007669"/>
    <property type="project" value="UniProtKB-UniRule"/>
</dbReference>
<comment type="subcellular location">
    <subcellularLocation>
        <location evidence="8 9">Nucleus</location>
    </subcellularLocation>
</comment>
<keyword evidence="7 8" id="KW-0539">Nucleus</keyword>
<keyword evidence="6 9" id="KW-0804">Transcription</keyword>
<organism evidence="12 13">
    <name type="scientific">Hibiscus syriacus</name>
    <name type="common">Rose of Sharon</name>
    <dbReference type="NCBI Taxonomy" id="106335"/>
    <lineage>
        <taxon>Eukaryota</taxon>
        <taxon>Viridiplantae</taxon>
        <taxon>Streptophyta</taxon>
        <taxon>Embryophyta</taxon>
        <taxon>Tracheophyta</taxon>
        <taxon>Spermatophyta</taxon>
        <taxon>Magnoliopsida</taxon>
        <taxon>eudicotyledons</taxon>
        <taxon>Gunneridae</taxon>
        <taxon>Pentapetalae</taxon>
        <taxon>rosids</taxon>
        <taxon>malvids</taxon>
        <taxon>Malvales</taxon>
        <taxon>Malvaceae</taxon>
        <taxon>Malvoideae</taxon>
        <taxon>Hibiscus</taxon>
    </lineage>
</organism>
<dbReference type="PROSITE" id="PS01361">
    <property type="entry name" value="ZF_DOF_1"/>
    <property type="match status" value="1"/>
</dbReference>
<evidence type="ECO:0000256" key="10">
    <source>
        <dbReference type="SAM" id="MobiDB-lite"/>
    </source>
</evidence>
<feature type="region of interest" description="Disordered" evidence="10">
    <location>
        <begin position="1"/>
        <end position="27"/>
    </location>
</feature>
<keyword evidence="2 8" id="KW-0863">Zinc-finger</keyword>
<protein>
    <recommendedName>
        <fullName evidence="9">Dof zinc finger protein</fullName>
    </recommendedName>
</protein>
<keyword evidence="5 8" id="KW-0238">DNA-binding</keyword>
<dbReference type="PANTHER" id="PTHR31992">
    <property type="entry name" value="DOF ZINC FINGER PROTEIN DOF1.4-RELATED"/>
    <property type="match status" value="1"/>
</dbReference>
<gene>
    <name evidence="12" type="ORF">F3Y22_tig00110937pilonHSYRG00015</name>
</gene>
<keyword evidence="1 9" id="KW-0479">Metal-binding</keyword>
<evidence type="ECO:0000256" key="8">
    <source>
        <dbReference type="PROSITE-ProRule" id="PRU00071"/>
    </source>
</evidence>
<dbReference type="InterPro" id="IPR045174">
    <property type="entry name" value="Dof"/>
</dbReference>
<keyword evidence="3 9" id="KW-0862">Zinc</keyword>
<accession>A0A6A2ZCV4</accession>
<comment type="caution">
    <text evidence="12">The sequence shown here is derived from an EMBL/GenBank/DDBJ whole genome shotgun (WGS) entry which is preliminary data.</text>
</comment>
<evidence type="ECO:0000256" key="9">
    <source>
        <dbReference type="RuleBase" id="RU369094"/>
    </source>
</evidence>
<keyword evidence="4 9" id="KW-0805">Transcription regulation</keyword>
<evidence type="ECO:0000256" key="1">
    <source>
        <dbReference type="ARBA" id="ARBA00022723"/>
    </source>
</evidence>
<evidence type="ECO:0000256" key="6">
    <source>
        <dbReference type="ARBA" id="ARBA00023163"/>
    </source>
</evidence>